<keyword evidence="4 12" id="KW-0719">Serine esterase</keyword>
<keyword evidence="7 12" id="KW-0378">Hydrolase</keyword>
<feature type="chain" id="PRO_5040541430" description="Cutinase" evidence="12">
    <location>
        <begin position="28"/>
        <end position="292"/>
    </location>
</feature>
<dbReference type="Gene3D" id="3.40.50.1820">
    <property type="entry name" value="alpha/beta hydrolase"/>
    <property type="match status" value="1"/>
</dbReference>
<evidence type="ECO:0000256" key="12">
    <source>
        <dbReference type="RuleBase" id="RU361263"/>
    </source>
</evidence>
<keyword evidence="8 11" id="KW-1015">Disulfide bond</keyword>
<dbReference type="GO" id="GO:0050525">
    <property type="term" value="F:cutinase activity"/>
    <property type="evidence" value="ECO:0007669"/>
    <property type="project" value="UniProtKB-UniRule"/>
</dbReference>
<dbReference type="SUPFAM" id="SSF53474">
    <property type="entry name" value="alpha/beta-Hydrolases"/>
    <property type="match status" value="1"/>
</dbReference>
<reference evidence="13" key="1">
    <citation type="journal article" date="2021" name="Nat. Commun.">
        <title>Genetic determinants of endophytism in the Arabidopsis root mycobiome.</title>
        <authorList>
            <person name="Mesny F."/>
            <person name="Miyauchi S."/>
            <person name="Thiergart T."/>
            <person name="Pickel B."/>
            <person name="Atanasova L."/>
            <person name="Karlsson M."/>
            <person name="Huettel B."/>
            <person name="Barry K.W."/>
            <person name="Haridas S."/>
            <person name="Chen C."/>
            <person name="Bauer D."/>
            <person name="Andreopoulos W."/>
            <person name="Pangilinan J."/>
            <person name="LaButti K."/>
            <person name="Riley R."/>
            <person name="Lipzen A."/>
            <person name="Clum A."/>
            <person name="Drula E."/>
            <person name="Henrissat B."/>
            <person name="Kohler A."/>
            <person name="Grigoriev I.V."/>
            <person name="Martin F.M."/>
            <person name="Hacquard S."/>
        </authorList>
    </citation>
    <scope>NUCLEOTIDE SEQUENCE</scope>
    <source>
        <strain evidence="13">MPI-SDFR-AT-0117</strain>
    </source>
</reference>
<evidence type="ECO:0000256" key="5">
    <source>
        <dbReference type="ARBA" id="ARBA00022525"/>
    </source>
</evidence>
<dbReference type="InterPro" id="IPR029058">
    <property type="entry name" value="AB_hydrolase_fold"/>
</dbReference>
<dbReference type="InterPro" id="IPR043580">
    <property type="entry name" value="CUTINASE_1"/>
</dbReference>
<evidence type="ECO:0000256" key="7">
    <source>
        <dbReference type="ARBA" id="ARBA00022801"/>
    </source>
</evidence>
<comment type="catalytic activity">
    <reaction evidence="9 12">
        <text>cutin + H2O = cutin monomers.</text>
        <dbReference type="EC" id="3.1.1.74"/>
    </reaction>
</comment>
<keyword evidence="6 12" id="KW-0732">Signal</keyword>
<proteinExistence type="inferred from homology"/>
<dbReference type="PROSITE" id="PS00155">
    <property type="entry name" value="CUTINASE_1"/>
    <property type="match status" value="1"/>
</dbReference>
<feature type="disulfide bond" evidence="11">
    <location>
        <begin position="124"/>
        <end position="198"/>
    </location>
</feature>
<feature type="active site" description="Proton donor/acceptor" evidence="10">
    <location>
        <position position="272"/>
    </location>
</feature>
<dbReference type="AlphaFoldDB" id="A0A9P8VAX6"/>
<keyword evidence="5 12" id="KW-0964">Secreted</keyword>
<dbReference type="OrthoDB" id="2975078at2759"/>
<name>A0A9P8VAX6_9PEZI</name>
<comment type="subcellular location">
    <subcellularLocation>
        <location evidence="1 12">Secreted</location>
    </subcellularLocation>
</comment>
<dbReference type="InterPro" id="IPR000675">
    <property type="entry name" value="Cutinase/axe"/>
</dbReference>
<evidence type="ECO:0000256" key="2">
    <source>
        <dbReference type="ARBA" id="ARBA00007534"/>
    </source>
</evidence>
<protein>
    <recommendedName>
        <fullName evidence="3 12">Cutinase</fullName>
        <ecNumber evidence="3 12">3.1.1.74</ecNumber>
    </recommendedName>
</protein>
<feature type="disulfide bond" evidence="11">
    <location>
        <begin position="256"/>
        <end position="263"/>
    </location>
</feature>
<feature type="signal peptide" evidence="12">
    <location>
        <begin position="1"/>
        <end position="27"/>
    </location>
</feature>
<organism evidence="13 14">
    <name type="scientific">Plectosphaerella plurivora</name>
    <dbReference type="NCBI Taxonomy" id="936078"/>
    <lineage>
        <taxon>Eukaryota</taxon>
        <taxon>Fungi</taxon>
        <taxon>Dikarya</taxon>
        <taxon>Ascomycota</taxon>
        <taxon>Pezizomycotina</taxon>
        <taxon>Sordariomycetes</taxon>
        <taxon>Hypocreomycetidae</taxon>
        <taxon>Glomerellales</taxon>
        <taxon>Plectosphaerellaceae</taxon>
        <taxon>Plectosphaerella</taxon>
    </lineage>
</organism>
<sequence>MSPSPRYLSLRRLALVLGAVTLSSVHALPAVDATIDNDPMFIEARQIMENSLALSQRQNFDIPEGLAQFPSGPLNMFLRIISTLPVGEKALDAVGKILTPLQQSLADSAGIETTRNDLARNAPCADVTVIFARGTTEPGNVGLVAAPPFLDALATQLGSKTLAAQGVEYPATFAGFNDNGVNGVPSMTSFINQAGTNCPATKIVLSGYSQGALVLRSTADTLPAATMARISSIVTFGDPRNPQPITGGEGKTLIICQESDAVCSGGFINVAHLTYGANATVAAQFVVEKASG</sequence>
<dbReference type="SMART" id="SM01110">
    <property type="entry name" value="Cutinase"/>
    <property type="match status" value="1"/>
</dbReference>
<dbReference type="EC" id="3.1.1.74" evidence="3 12"/>
<dbReference type="GO" id="GO:0005576">
    <property type="term" value="C:extracellular region"/>
    <property type="evidence" value="ECO:0007669"/>
    <property type="project" value="UniProtKB-SubCell"/>
</dbReference>
<evidence type="ECO:0000256" key="11">
    <source>
        <dbReference type="PIRSR" id="PIRSR611150-2"/>
    </source>
</evidence>
<evidence type="ECO:0000313" key="14">
    <source>
        <dbReference type="Proteomes" id="UP000770015"/>
    </source>
</evidence>
<dbReference type="PANTHER" id="PTHR48250:SF1">
    <property type="entry name" value="CUTINASE"/>
    <property type="match status" value="1"/>
</dbReference>
<dbReference type="GO" id="GO:0016052">
    <property type="term" value="P:carbohydrate catabolic process"/>
    <property type="evidence" value="ECO:0007669"/>
    <property type="project" value="TreeGrafter"/>
</dbReference>
<dbReference type="Proteomes" id="UP000770015">
    <property type="component" value="Unassembled WGS sequence"/>
</dbReference>
<gene>
    <name evidence="13" type="ORF">F5X68DRAFT_191396</name>
</gene>
<feature type="active site" evidence="10">
    <location>
        <position position="260"/>
    </location>
</feature>
<evidence type="ECO:0000256" key="8">
    <source>
        <dbReference type="ARBA" id="ARBA00023157"/>
    </source>
</evidence>
<feature type="active site" description="Nucleophile" evidence="10">
    <location>
        <position position="209"/>
    </location>
</feature>
<dbReference type="InterPro" id="IPR011150">
    <property type="entry name" value="Cutinase_monf"/>
</dbReference>
<dbReference type="Pfam" id="PF01083">
    <property type="entry name" value="Cutinase"/>
    <property type="match status" value="1"/>
</dbReference>
<evidence type="ECO:0000256" key="9">
    <source>
        <dbReference type="ARBA" id="ARBA00034045"/>
    </source>
</evidence>
<comment type="similarity">
    <text evidence="2 12">Belongs to the cutinase family.</text>
</comment>
<evidence type="ECO:0000313" key="13">
    <source>
        <dbReference type="EMBL" id="KAH6686400.1"/>
    </source>
</evidence>
<evidence type="ECO:0000256" key="6">
    <source>
        <dbReference type="ARBA" id="ARBA00022729"/>
    </source>
</evidence>
<evidence type="ECO:0000256" key="1">
    <source>
        <dbReference type="ARBA" id="ARBA00004613"/>
    </source>
</evidence>
<comment type="function">
    <text evidence="12">Catalyzes the hydrolysis of complex carboxylic polyesters found in the cell wall of plants. Degrades cutin, a macromolecule that forms the structure of the plant cuticle.</text>
</comment>
<keyword evidence="14" id="KW-1185">Reference proteome</keyword>
<evidence type="ECO:0000256" key="10">
    <source>
        <dbReference type="PIRSR" id="PIRSR611150-1"/>
    </source>
</evidence>
<dbReference type="EMBL" id="JAGSXJ010000013">
    <property type="protein sequence ID" value="KAH6686400.1"/>
    <property type="molecule type" value="Genomic_DNA"/>
</dbReference>
<evidence type="ECO:0000256" key="4">
    <source>
        <dbReference type="ARBA" id="ARBA00022487"/>
    </source>
</evidence>
<accession>A0A9P8VAX6</accession>
<comment type="caution">
    <text evidence="13">The sequence shown here is derived from an EMBL/GenBank/DDBJ whole genome shotgun (WGS) entry which is preliminary data.</text>
</comment>
<dbReference type="PANTHER" id="PTHR48250">
    <property type="entry name" value="CUTINASE 2-RELATED"/>
    <property type="match status" value="1"/>
</dbReference>
<evidence type="ECO:0000256" key="3">
    <source>
        <dbReference type="ARBA" id="ARBA00013095"/>
    </source>
</evidence>